<comment type="caution">
    <text evidence="3">The sequence shown here is derived from an EMBL/GenBank/DDBJ whole genome shotgun (WGS) entry which is preliminary data.</text>
</comment>
<dbReference type="InterPro" id="IPR011083">
    <property type="entry name" value="Phage_tail_collar_dom"/>
</dbReference>
<gene>
    <name evidence="6" type="ORF">BYL167_LOCUS37767</name>
    <name evidence="3" type="ORF">CJN711_LOCUS17377</name>
    <name evidence="5" type="ORF">GIL414_LOCUS27356</name>
    <name evidence="4" type="ORF">KQP761_LOCUS32510</name>
</gene>
<dbReference type="InterPro" id="IPR037053">
    <property type="entry name" value="Phage_tail_collar_dom_sf"/>
</dbReference>
<dbReference type="SUPFAM" id="SSF88874">
    <property type="entry name" value="Receptor-binding domain of short tail fibre protein gp12"/>
    <property type="match status" value="1"/>
</dbReference>
<proteinExistence type="predicted"/>
<dbReference type="Proteomes" id="UP000681720">
    <property type="component" value="Unassembled WGS sequence"/>
</dbReference>
<feature type="region of interest" description="Disordered" evidence="1">
    <location>
        <begin position="611"/>
        <end position="632"/>
    </location>
</feature>
<dbReference type="AlphaFoldDB" id="A0A815ECB0"/>
<dbReference type="Proteomes" id="UP000681967">
    <property type="component" value="Unassembled WGS sequence"/>
</dbReference>
<feature type="domain" description="Phage tail collar" evidence="2">
    <location>
        <begin position="501"/>
        <end position="559"/>
    </location>
</feature>
<evidence type="ECO:0000313" key="5">
    <source>
        <dbReference type="EMBL" id="CAF4336377.1"/>
    </source>
</evidence>
<dbReference type="Proteomes" id="UP000663855">
    <property type="component" value="Unassembled WGS sequence"/>
</dbReference>
<dbReference type="Gene3D" id="3.90.1340.10">
    <property type="entry name" value="Phage tail collar domain"/>
    <property type="match status" value="1"/>
</dbReference>
<reference evidence="3" key="1">
    <citation type="submission" date="2021-02" db="EMBL/GenBank/DDBJ databases">
        <authorList>
            <person name="Nowell W R."/>
        </authorList>
    </citation>
    <scope>NUCLEOTIDE SEQUENCE</scope>
</reference>
<accession>A0A815ECB0</accession>
<evidence type="ECO:0000259" key="2">
    <source>
        <dbReference type="Pfam" id="PF07484"/>
    </source>
</evidence>
<organism evidence="3 7">
    <name type="scientific">Rotaria magnacalcarata</name>
    <dbReference type="NCBI Taxonomy" id="392030"/>
    <lineage>
        <taxon>Eukaryota</taxon>
        <taxon>Metazoa</taxon>
        <taxon>Spiralia</taxon>
        <taxon>Gnathifera</taxon>
        <taxon>Rotifera</taxon>
        <taxon>Eurotatoria</taxon>
        <taxon>Bdelloidea</taxon>
        <taxon>Philodinida</taxon>
        <taxon>Philodinidae</taxon>
        <taxon>Rotaria</taxon>
    </lineage>
</organism>
<evidence type="ECO:0000313" key="4">
    <source>
        <dbReference type="EMBL" id="CAF1663060.1"/>
    </source>
</evidence>
<dbReference type="EMBL" id="CAJOBJ010043077">
    <property type="protein sequence ID" value="CAF4336377.1"/>
    <property type="molecule type" value="Genomic_DNA"/>
</dbReference>
<protein>
    <recommendedName>
        <fullName evidence="2">Phage tail collar domain-containing protein</fullName>
    </recommendedName>
</protein>
<dbReference type="Proteomes" id="UP000663834">
    <property type="component" value="Unassembled WGS sequence"/>
</dbReference>
<evidence type="ECO:0000313" key="7">
    <source>
        <dbReference type="Proteomes" id="UP000663855"/>
    </source>
</evidence>
<dbReference type="Pfam" id="PF07484">
    <property type="entry name" value="Collar"/>
    <property type="match status" value="1"/>
</dbReference>
<evidence type="ECO:0000256" key="1">
    <source>
        <dbReference type="SAM" id="MobiDB-lite"/>
    </source>
</evidence>
<dbReference type="EMBL" id="CAJNOV010008076">
    <property type="protein sequence ID" value="CAF1309867.1"/>
    <property type="molecule type" value="Genomic_DNA"/>
</dbReference>
<dbReference type="EMBL" id="CAJOBH010086318">
    <property type="protein sequence ID" value="CAF4542598.1"/>
    <property type="molecule type" value="Genomic_DNA"/>
</dbReference>
<dbReference type="EMBL" id="CAJNOW010018121">
    <property type="protein sequence ID" value="CAF1663060.1"/>
    <property type="molecule type" value="Genomic_DNA"/>
</dbReference>
<evidence type="ECO:0000313" key="6">
    <source>
        <dbReference type="EMBL" id="CAF4542598.1"/>
    </source>
</evidence>
<evidence type="ECO:0000313" key="3">
    <source>
        <dbReference type="EMBL" id="CAF1309867.1"/>
    </source>
</evidence>
<dbReference type="OrthoDB" id="10062874at2759"/>
<sequence>MLLSFVFCIYLVSAITSFPHSNETKFFNFTLSLPNIVEQVVDLPSPIVAAVPTSRSFASGTASTNILTLFKYNGSQIYIYGSVSNEGETPQKWIFYYVPVMAPLRSSPADPWVWSTKNEIRVKLLLGDDAVENMAREAISRKYNTKIGEYAKYWDIAPLMIDSLTAYIVQGTNSPIAGVEPYRAIHPNSLIMIFRFKCSTEGNARQIAEMIGSGEYEIEIAFYFAGFRQTSTSFVSITGDQLKAAASKTTADGENPNAQYIHRDQASKFIGKYTMNIKKLVYSESPEANTQALSDGLEVQFLSLLQQAMQDSTMEKLKSDALQQAWSPSDLDPDVLEAEISKMFSYNHSETERHNDSKMYFNGNVEEMKQSAVKGSGSLSGSIGKGFLKAFSLGLSGSGETASTTSSKNHTITDQVMSETDIQKHLSQHAMETEWRGKKLRPKEFKVYKLSDITDHLQIAVISKQLSVDKEQKAIVRVISTMNTPYSIPTNHTLSNLVITGEVRLYSGMSKPPYPWLLCDGSAVSRVEYQRLFAVIDTRYGPGDYVTTFNLPDFRGRVPVGVDPYELRVKQVTEAGISGGAAIHNLTVAQLPVHHHTQGSLNIGTAGSHAHSIYDPGHNHGGSTGPQKMGAGSWGMKTNGGQGSDQVNHAHTIYTGTTSIRINVAGDHSHSVSGSTGSVGGGNSFSLLQPYQSVNYIIYSE</sequence>
<name>A0A815ECB0_9BILA</name>